<keyword evidence="5" id="KW-0732">Signal</keyword>
<proteinExistence type="predicted"/>
<feature type="domain" description="VWFA" evidence="6">
    <location>
        <begin position="283"/>
        <end position="470"/>
    </location>
</feature>
<dbReference type="PANTHER" id="PTHR24020">
    <property type="entry name" value="COLLAGEN ALPHA"/>
    <property type="match status" value="1"/>
</dbReference>
<feature type="domain" description="VWFA" evidence="6">
    <location>
        <begin position="65"/>
        <end position="248"/>
    </location>
</feature>
<feature type="transmembrane region" description="Helical" evidence="4">
    <location>
        <begin position="1888"/>
        <end position="1909"/>
    </location>
</feature>
<dbReference type="CDD" id="cd01473">
    <property type="entry name" value="vWA_CTRP"/>
    <property type="match status" value="4"/>
</dbReference>
<dbReference type="EMBL" id="LR865366">
    <property type="protein sequence ID" value="CAD2086239.1"/>
    <property type="molecule type" value="Genomic_DNA"/>
</dbReference>
<dbReference type="PROSITE" id="PS50234">
    <property type="entry name" value="VWFA"/>
    <property type="match status" value="6"/>
</dbReference>
<dbReference type="SMART" id="SM00209">
    <property type="entry name" value="TSP1"/>
    <property type="match status" value="5"/>
</dbReference>
<reference evidence="7 8" key="1">
    <citation type="submission" date="2020-08" db="EMBL/GenBank/DDBJ databases">
        <authorList>
            <person name="Ramaprasad A."/>
        </authorList>
    </citation>
    <scope>NUCLEOTIDE SEQUENCE [LARGE SCALE GENOMIC DNA]</scope>
</reference>
<evidence type="ECO:0000256" key="5">
    <source>
        <dbReference type="SAM" id="SignalP"/>
    </source>
</evidence>
<feature type="domain" description="VWFA" evidence="6">
    <location>
        <begin position="781"/>
        <end position="969"/>
    </location>
</feature>
<dbReference type="Gene3D" id="3.40.50.410">
    <property type="entry name" value="von Willebrand factor, type A domain"/>
    <property type="match status" value="6"/>
</dbReference>
<feature type="domain" description="VWFA" evidence="6">
    <location>
        <begin position="1228"/>
        <end position="1411"/>
    </location>
</feature>
<feature type="region of interest" description="Disordered" evidence="3">
    <location>
        <begin position="481"/>
        <end position="541"/>
    </location>
</feature>
<feature type="domain" description="VWFA" evidence="6">
    <location>
        <begin position="560"/>
        <end position="746"/>
    </location>
</feature>
<name>A0A6V7RY42_PLAVN</name>
<feature type="region of interest" description="Disordered" evidence="3">
    <location>
        <begin position="1860"/>
        <end position="1882"/>
    </location>
</feature>
<evidence type="ECO:0000256" key="1">
    <source>
        <dbReference type="ARBA" id="ARBA00004236"/>
    </source>
</evidence>
<evidence type="ECO:0000256" key="4">
    <source>
        <dbReference type="SAM" id="Phobius"/>
    </source>
</evidence>
<dbReference type="FunFam" id="2.20.100.10:FF:000105">
    <property type="entry name" value="Circumsporozoite-and TRAP-related protein"/>
    <property type="match status" value="1"/>
</dbReference>
<feature type="domain" description="VWFA" evidence="6">
    <location>
        <begin position="996"/>
        <end position="1137"/>
    </location>
</feature>
<feature type="chain" id="PRO_5027994802" evidence="5">
    <location>
        <begin position="22"/>
        <end position="1953"/>
    </location>
</feature>
<dbReference type="Pfam" id="PF00092">
    <property type="entry name" value="VWA"/>
    <property type="match status" value="6"/>
</dbReference>
<evidence type="ECO:0000313" key="8">
    <source>
        <dbReference type="Proteomes" id="UP000515308"/>
    </source>
</evidence>
<dbReference type="Pfam" id="PF00090">
    <property type="entry name" value="TSP_1"/>
    <property type="match status" value="3"/>
</dbReference>
<accession>A0A6V7RY42</accession>
<protein>
    <submittedName>
        <fullName evidence="7">Circumsporozoite- and TRAP-related protein, putative</fullName>
    </submittedName>
</protein>
<evidence type="ECO:0000256" key="2">
    <source>
        <dbReference type="ARBA" id="ARBA00022475"/>
    </source>
</evidence>
<dbReference type="InterPro" id="IPR000884">
    <property type="entry name" value="TSP1_rpt"/>
</dbReference>
<keyword evidence="2" id="KW-1003">Cell membrane</keyword>
<dbReference type="InterPro" id="IPR036465">
    <property type="entry name" value="vWFA_dom_sf"/>
</dbReference>
<dbReference type="InterPro" id="IPR050525">
    <property type="entry name" value="ECM_Assembly_Org"/>
</dbReference>
<dbReference type="Gene3D" id="2.20.100.10">
    <property type="entry name" value="Thrombospondin type-1 (TSP1) repeat"/>
    <property type="match status" value="4"/>
</dbReference>
<dbReference type="VEuPathDB" id="PlasmoDB:PVLDE_0401530"/>
<dbReference type="InterPro" id="IPR002035">
    <property type="entry name" value="VWF_A"/>
</dbReference>
<evidence type="ECO:0000259" key="6">
    <source>
        <dbReference type="PROSITE" id="PS50234"/>
    </source>
</evidence>
<evidence type="ECO:0000313" key="7">
    <source>
        <dbReference type="EMBL" id="CAD2086239.1"/>
    </source>
</evidence>
<feature type="signal peptide" evidence="5">
    <location>
        <begin position="1"/>
        <end position="21"/>
    </location>
</feature>
<comment type="subcellular location">
    <subcellularLocation>
        <location evidence="1">Cell membrane</location>
    </subcellularLocation>
</comment>
<dbReference type="PANTHER" id="PTHR24020:SF20">
    <property type="entry name" value="PH DOMAIN-CONTAINING PROTEIN"/>
    <property type="match status" value="1"/>
</dbReference>
<gene>
    <name evidence="7" type="ORF">PVLDE_0401530</name>
</gene>
<keyword evidence="4" id="KW-0472">Membrane</keyword>
<keyword evidence="4" id="KW-0812">Transmembrane</keyword>
<feature type="compositionally biased region" description="Polar residues" evidence="3">
    <location>
        <begin position="529"/>
        <end position="541"/>
    </location>
</feature>
<dbReference type="Proteomes" id="UP000515308">
    <property type="component" value="Chromosome PVLDE_04"/>
</dbReference>
<dbReference type="InterPro" id="IPR036383">
    <property type="entry name" value="TSP1_rpt_sf"/>
</dbReference>
<dbReference type="SUPFAM" id="SSF53300">
    <property type="entry name" value="vWA-like"/>
    <property type="match status" value="6"/>
</dbReference>
<dbReference type="SMART" id="SM00327">
    <property type="entry name" value="VWA"/>
    <property type="match status" value="6"/>
</dbReference>
<evidence type="ECO:0000256" key="3">
    <source>
        <dbReference type="SAM" id="MobiDB-lite"/>
    </source>
</evidence>
<dbReference type="CDD" id="cd01450">
    <property type="entry name" value="vWFA_subfamily_ECM"/>
    <property type="match status" value="1"/>
</dbReference>
<feature type="compositionally biased region" description="Gly residues" evidence="3">
    <location>
        <begin position="1861"/>
        <end position="1873"/>
    </location>
</feature>
<dbReference type="SUPFAM" id="SSF82895">
    <property type="entry name" value="TSP-1 type 1 repeat"/>
    <property type="match status" value="4"/>
</dbReference>
<keyword evidence="4" id="KW-1133">Transmembrane helix</keyword>
<organism evidence="7 8">
    <name type="scientific">Plasmodium vinckei lentum</name>
    <dbReference type="NCBI Taxonomy" id="138297"/>
    <lineage>
        <taxon>Eukaryota</taxon>
        <taxon>Sar</taxon>
        <taxon>Alveolata</taxon>
        <taxon>Apicomplexa</taxon>
        <taxon>Aconoidasida</taxon>
        <taxon>Haemosporida</taxon>
        <taxon>Plasmodiidae</taxon>
        <taxon>Plasmodium</taxon>
        <taxon>Plasmodium (Vinckeia)</taxon>
    </lineage>
</organism>
<dbReference type="GO" id="GO:0005886">
    <property type="term" value="C:plasma membrane"/>
    <property type="evidence" value="ECO:0007669"/>
    <property type="project" value="UniProtKB-SubCell"/>
</dbReference>
<sequence>MNKKFVLALSYLVLCVHFIIASTKGNQDEFNGGKVVRDSFLQKSLSRSQPPPCVGDACLCQSYYDLTLILDESGSIQKKHWVKHVVPFTEQIVKGLKIGENDIHVGILLFALKNRDYITFDNDIRYKKTELLKKVNDLNDDYRAGGDTYILEALKYSLKKYSMNKNARDDAPKVTILFTDGNDRHASKSQFHKMYSEYRDNNVKLLVLGVSAAEEKKLKVIAGCEEKASCPSAMKAEWETINNITNKLTNKICDTESESNAKPEPSEPTPCIGDDCFCQDYYDLTLILDDSVSITVYKWNKEVIPFAEKLINSLNISKDKVHVGIMRFSKDVITDVDYSQDTRYIKSDLINVVQDLNKKYRYGSRTNIVDALDYSLKNFTRHPNSRQNAPKVTILFTDGNDTSKTLAQERYMGILYRYEKIRLILVGVGQASPLDLYALADCEYGKDCPQVIECKWNELTGITPVVTDKICDLETPVVPNPAETPVSPVVPNPAETPESPVVPNPAETPESPVVPNPAETPESPVVPNPSETPGSSVVTNPDNAVSCQNDEDCYCKDFYDVTLILDESASIGESRWTMEVIPFAKDVISNLNIGYNSVHAGILLFSHYALDLVPFSDEARYNKDSLINRIDSLKTNYGNGHESFIIKTLKYALYNYTKGSDRTNAPKITMLFTDGNDSSESDIEMYNIGSLYRTERVKLLVIGVSMASESKLKQLVGCAQDVPCPFVIKTEWGTLDPLSKVFVDKICDTGAILPPESNKPEPEAPAPPCIGNDCFCHDIYDLTVILDESGSIGANNWERQVYPFTEKFLNNLEISEKNVHVGIMLFAQYNRDFVMFSDKESYDKEQLMNHVKTLKKSYKSGGYTYIISALNYGLANYTRHGSSRLDVPKVTMLFTDGNNTDPGDKLLSDASLLYKQENVKLLVVGVGASTMANLRLLAGCHKTDGNCPLATKTEWDNLQDISKLMADKICNAETPEIEEPESTCLGDECLCEDYFDLTFVAVPSSSKDYKKRSGLINYAKNIISMFNIGKKNVHVSISIYLGTKGITRDFDDAIASDKKGLLRVLDQMDNYFSEDKTNISEALELGLKQTFGNGHREKAPKIALLLTDSNNDAYERSKLENISKNYKDKGVKLLVIGKVDLSKEILFVAGGCDINNDTCPNVLIYNSFINDNSAEKFIGGNICDSNSGNGESGVSPLPPSIQQCEDELCEECDDDMCDNNPVCKKAMDIVIALDQSRGITNLQWKDYVKPFMVNIVKQNYLSKNRSHVTIVKMNRSRSREQWALYRKLSYKKNRILKKIDRLRMSYSNKIKLADNLKYIRTKTFSRTPDNKKKLIIMLVEGKSNSDLNDLRREIELLKLNKITLYVYAIDNIDEKEYKILGDCEKSSSICENIVKVSWENLLSSVDIHNKFICNKYPEDAECSEWGEWSSCPQLSCDRAVSKRERKQPFYTIKEEGYSGTEHGDSCMDLGSIEYRSCPIKDECNAVCGDFGEWSQCSTSCGDGIRMRTRDVSPDNEICQTFNKTEIEPCNIQSCGTTEICEDIGDWGEWSSCSKTCGYSIRERKFTIFPESVDEHSYCEHFEKIETEVCSVPKCENEECFDWEDWSEWSAPCGPRKRVQRPRLYKNRFSSSSTIPSPHIRKDDNCEDFYQDKIEYDDESSCPDNTCGSWTDWSECDRPCNVGVRIRHFITNTVGFNGENDECLENYNKVETEPCLDLPVCDSGECNDWETWVDCKTDKDSHTCHIPNKKILTRKLDLLKNPKSGTSQSCNDYSLFREEDCPTENTPCVDALCNEWDEWGSCSETCGLNSFRIRKRKEPLELIPASSDIDGNIGLTCEEQNVRIEEKQACNVPACAPPVIGGSNGGENSGGNSGESGSSNEGFGTGEKISMAAGIIGLVGLAAGGLIYGYNTLNGGETPHNSNMEFENVENNDGVIEEENEDFEVIDANDPMWN</sequence>
<dbReference type="PROSITE" id="PS50092">
    <property type="entry name" value="TSP1"/>
    <property type="match status" value="4"/>
</dbReference>